<dbReference type="SMART" id="SM00409">
    <property type="entry name" value="IG"/>
    <property type="match status" value="2"/>
</dbReference>
<dbReference type="GO" id="GO:0005886">
    <property type="term" value="C:plasma membrane"/>
    <property type="evidence" value="ECO:0007669"/>
    <property type="project" value="UniProtKB-SubCell"/>
</dbReference>
<accession>A0A8X6UIE7</accession>
<evidence type="ECO:0000256" key="6">
    <source>
        <dbReference type="ARBA" id="ARBA00023157"/>
    </source>
</evidence>
<protein>
    <submittedName>
        <fullName evidence="11">Hemicentin-1</fullName>
    </submittedName>
</protein>
<feature type="domain" description="Ig-like" evidence="10">
    <location>
        <begin position="26"/>
        <end position="113"/>
    </location>
</feature>
<dbReference type="Pfam" id="PF13927">
    <property type="entry name" value="Ig_3"/>
    <property type="match status" value="1"/>
</dbReference>
<dbReference type="GO" id="GO:0007411">
    <property type="term" value="P:axon guidance"/>
    <property type="evidence" value="ECO:0007669"/>
    <property type="project" value="TreeGrafter"/>
</dbReference>
<dbReference type="InterPro" id="IPR013098">
    <property type="entry name" value="Ig_I-set"/>
</dbReference>
<evidence type="ECO:0000256" key="9">
    <source>
        <dbReference type="SAM" id="SignalP"/>
    </source>
</evidence>
<evidence type="ECO:0000256" key="1">
    <source>
        <dbReference type="ARBA" id="ARBA00004236"/>
    </source>
</evidence>
<dbReference type="GO" id="GO:0098632">
    <property type="term" value="F:cell-cell adhesion mediator activity"/>
    <property type="evidence" value="ECO:0007669"/>
    <property type="project" value="TreeGrafter"/>
</dbReference>
<dbReference type="SUPFAM" id="SSF48726">
    <property type="entry name" value="Immunoglobulin"/>
    <property type="match status" value="2"/>
</dbReference>
<dbReference type="InterPro" id="IPR003598">
    <property type="entry name" value="Ig_sub2"/>
</dbReference>
<reference evidence="11" key="1">
    <citation type="submission" date="2020-08" db="EMBL/GenBank/DDBJ databases">
        <title>Multicomponent nature underlies the extraordinary mechanical properties of spider dragline silk.</title>
        <authorList>
            <person name="Kono N."/>
            <person name="Nakamura H."/>
            <person name="Mori M."/>
            <person name="Yoshida Y."/>
            <person name="Ohtoshi R."/>
            <person name="Malay A.D."/>
            <person name="Moran D.A.P."/>
            <person name="Tomita M."/>
            <person name="Numata K."/>
            <person name="Arakawa K."/>
        </authorList>
    </citation>
    <scope>NUCLEOTIDE SEQUENCE</scope>
</reference>
<sequence>MKVNITFPILIVLFLLLDNGICNDPPRLQPISLPDMVSVGEKVITVCGVKVGSKPMTFKWRKDGSDIKNVPQVSVEVSEDYSMLSITSATKENMGNYTCIVENTFGKDESTFSLIIKAPPSWIRIPQDVKSSENKAVLFECLADGHPKPVISWMKNGNLIEDSKTGGLSEDSTNIFLNGSLYISQVKSHHGGTYTCIASNSVDPSLKSTASLTVNGKK</sequence>
<feature type="signal peptide" evidence="9">
    <location>
        <begin position="1"/>
        <end position="22"/>
    </location>
</feature>
<evidence type="ECO:0000313" key="12">
    <source>
        <dbReference type="Proteomes" id="UP000887013"/>
    </source>
</evidence>
<keyword evidence="8" id="KW-0393">Immunoglobulin domain</keyword>
<dbReference type="Proteomes" id="UP000887013">
    <property type="component" value="Unassembled WGS sequence"/>
</dbReference>
<dbReference type="PANTHER" id="PTHR10075:SF101">
    <property type="entry name" value="ZWEI IG DOMAIN PROTEIN ZIG-3"/>
    <property type="match status" value="1"/>
</dbReference>
<comment type="caution">
    <text evidence="11">The sequence shown here is derived from an EMBL/GenBank/DDBJ whole genome shotgun (WGS) entry which is preliminary data.</text>
</comment>
<evidence type="ECO:0000256" key="3">
    <source>
        <dbReference type="ARBA" id="ARBA00022729"/>
    </source>
</evidence>
<keyword evidence="12" id="KW-1185">Reference proteome</keyword>
<keyword evidence="5" id="KW-0472">Membrane</keyword>
<keyword evidence="7" id="KW-0325">Glycoprotein</keyword>
<evidence type="ECO:0000256" key="7">
    <source>
        <dbReference type="ARBA" id="ARBA00023180"/>
    </source>
</evidence>
<dbReference type="PANTHER" id="PTHR10075">
    <property type="entry name" value="BASIGIN RELATED"/>
    <property type="match status" value="1"/>
</dbReference>
<dbReference type="EMBL" id="BMAW01127312">
    <property type="protein sequence ID" value="GFU20649.1"/>
    <property type="molecule type" value="Genomic_DNA"/>
</dbReference>
<dbReference type="FunFam" id="2.60.40.10:FF:000333">
    <property type="entry name" value="Down syndrome cell adhesion molecule"/>
    <property type="match status" value="1"/>
</dbReference>
<keyword evidence="4" id="KW-0677">Repeat</keyword>
<keyword evidence="6" id="KW-1015">Disulfide bond</keyword>
<dbReference type="SMART" id="SM00408">
    <property type="entry name" value="IGc2"/>
    <property type="match status" value="2"/>
</dbReference>
<organism evidence="11 12">
    <name type="scientific">Nephila pilipes</name>
    <name type="common">Giant wood spider</name>
    <name type="synonym">Nephila maculata</name>
    <dbReference type="NCBI Taxonomy" id="299642"/>
    <lineage>
        <taxon>Eukaryota</taxon>
        <taxon>Metazoa</taxon>
        <taxon>Ecdysozoa</taxon>
        <taxon>Arthropoda</taxon>
        <taxon>Chelicerata</taxon>
        <taxon>Arachnida</taxon>
        <taxon>Araneae</taxon>
        <taxon>Araneomorphae</taxon>
        <taxon>Entelegynae</taxon>
        <taxon>Araneoidea</taxon>
        <taxon>Nephilidae</taxon>
        <taxon>Nephila</taxon>
    </lineage>
</organism>
<dbReference type="InterPro" id="IPR003599">
    <property type="entry name" value="Ig_sub"/>
</dbReference>
<dbReference type="InterPro" id="IPR013783">
    <property type="entry name" value="Ig-like_fold"/>
</dbReference>
<dbReference type="FunFam" id="2.60.40.10:FF:000328">
    <property type="entry name" value="CLUMA_CG000981, isoform A"/>
    <property type="match status" value="1"/>
</dbReference>
<evidence type="ECO:0000256" key="2">
    <source>
        <dbReference type="ARBA" id="ARBA00022475"/>
    </source>
</evidence>
<dbReference type="GO" id="GO:0007156">
    <property type="term" value="P:homophilic cell adhesion via plasma membrane adhesion molecules"/>
    <property type="evidence" value="ECO:0007669"/>
    <property type="project" value="TreeGrafter"/>
</dbReference>
<evidence type="ECO:0000256" key="8">
    <source>
        <dbReference type="ARBA" id="ARBA00023319"/>
    </source>
</evidence>
<feature type="domain" description="Ig-like" evidence="10">
    <location>
        <begin position="120"/>
        <end position="213"/>
    </location>
</feature>
<gene>
    <name evidence="11" type="primary">HMCN1_8</name>
    <name evidence="11" type="ORF">NPIL_579981</name>
</gene>
<dbReference type="PROSITE" id="PS50835">
    <property type="entry name" value="IG_LIKE"/>
    <property type="match status" value="2"/>
</dbReference>
<feature type="chain" id="PRO_5036451161" evidence="9">
    <location>
        <begin position="23"/>
        <end position="218"/>
    </location>
</feature>
<dbReference type="InterPro" id="IPR036179">
    <property type="entry name" value="Ig-like_dom_sf"/>
</dbReference>
<dbReference type="GO" id="GO:0030424">
    <property type="term" value="C:axon"/>
    <property type="evidence" value="ECO:0007669"/>
    <property type="project" value="TreeGrafter"/>
</dbReference>
<dbReference type="Pfam" id="PF07679">
    <property type="entry name" value="I-set"/>
    <property type="match status" value="1"/>
</dbReference>
<dbReference type="GO" id="GO:0070593">
    <property type="term" value="P:dendrite self-avoidance"/>
    <property type="evidence" value="ECO:0007669"/>
    <property type="project" value="TreeGrafter"/>
</dbReference>
<dbReference type="InterPro" id="IPR007110">
    <property type="entry name" value="Ig-like_dom"/>
</dbReference>
<name>A0A8X6UIE7_NEPPI</name>
<evidence type="ECO:0000256" key="5">
    <source>
        <dbReference type="ARBA" id="ARBA00023136"/>
    </source>
</evidence>
<keyword evidence="3 9" id="KW-0732">Signal</keyword>
<evidence type="ECO:0000256" key="4">
    <source>
        <dbReference type="ARBA" id="ARBA00022737"/>
    </source>
</evidence>
<dbReference type="AlphaFoldDB" id="A0A8X6UIE7"/>
<evidence type="ECO:0000259" key="10">
    <source>
        <dbReference type="PROSITE" id="PS50835"/>
    </source>
</evidence>
<proteinExistence type="predicted"/>
<dbReference type="Gene3D" id="2.60.40.10">
    <property type="entry name" value="Immunoglobulins"/>
    <property type="match status" value="2"/>
</dbReference>
<keyword evidence="2" id="KW-1003">Cell membrane</keyword>
<comment type="subcellular location">
    <subcellularLocation>
        <location evidence="1">Cell membrane</location>
    </subcellularLocation>
</comment>
<evidence type="ECO:0000313" key="11">
    <source>
        <dbReference type="EMBL" id="GFU20649.1"/>
    </source>
</evidence>
<dbReference type="OrthoDB" id="6019866at2759"/>